<evidence type="ECO:0000256" key="5">
    <source>
        <dbReference type="SAM" id="MobiDB-lite"/>
    </source>
</evidence>
<accession>A0AAJ0C7K4</accession>
<feature type="domain" description="ZZ-type" evidence="6">
    <location>
        <begin position="487"/>
        <end position="541"/>
    </location>
</feature>
<dbReference type="Gene3D" id="2.60.40.10">
    <property type="entry name" value="Immunoglobulins"/>
    <property type="match status" value="1"/>
</dbReference>
<feature type="compositionally biased region" description="Low complexity" evidence="5">
    <location>
        <begin position="142"/>
        <end position="157"/>
    </location>
</feature>
<dbReference type="PANTHER" id="PTHR20930:SF0">
    <property type="entry name" value="PROTEIN ILRUN"/>
    <property type="match status" value="1"/>
</dbReference>
<dbReference type="CDD" id="cd02341">
    <property type="entry name" value="ZZ_ZZZ3"/>
    <property type="match status" value="1"/>
</dbReference>
<dbReference type="Pfam" id="PF16158">
    <property type="entry name" value="N_BRCA1_IG"/>
    <property type="match status" value="1"/>
</dbReference>
<dbReference type="GeneID" id="85308592"/>
<feature type="compositionally biased region" description="Basic and acidic residues" evidence="5">
    <location>
        <begin position="607"/>
        <end position="616"/>
    </location>
</feature>
<dbReference type="AlphaFoldDB" id="A0AAJ0C7K4"/>
<dbReference type="GO" id="GO:0008270">
    <property type="term" value="F:zinc ion binding"/>
    <property type="evidence" value="ECO:0007669"/>
    <property type="project" value="UniProtKB-KW"/>
</dbReference>
<evidence type="ECO:0000256" key="1">
    <source>
        <dbReference type="ARBA" id="ARBA00022723"/>
    </source>
</evidence>
<keyword evidence="8" id="KW-1185">Reference proteome</keyword>
<keyword evidence="1" id="KW-0479">Metal-binding</keyword>
<dbReference type="SMART" id="SM00291">
    <property type="entry name" value="ZnF_ZZ"/>
    <property type="match status" value="4"/>
</dbReference>
<dbReference type="CDD" id="cd14947">
    <property type="entry name" value="NBR1_like"/>
    <property type="match status" value="1"/>
</dbReference>
<dbReference type="EMBL" id="MU838999">
    <property type="protein sequence ID" value="KAK1770987.1"/>
    <property type="molecule type" value="Genomic_DNA"/>
</dbReference>
<dbReference type="CDD" id="cd02249">
    <property type="entry name" value="ZZ"/>
    <property type="match status" value="1"/>
</dbReference>
<feature type="compositionally biased region" description="Basic and acidic residues" evidence="5">
    <location>
        <begin position="94"/>
        <end position="105"/>
    </location>
</feature>
<protein>
    <submittedName>
        <fullName evidence="7">Zz type zinc finger domain-containing protein-containing protein</fullName>
    </submittedName>
</protein>
<evidence type="ECO:0000256" key="2">
    <source>
        <dbReference type="ARBA" id="ARBA00022771"/>
    </source>
</evidence>
<feature type="compositionally biased region" description="Basic and acidic residues" evidence="5">
    <location>
        <begin position="125"/>
        <end position="136"/>
    </location>
</feature>
<gene>
    <name evidence="7" type="ORF">QBC33DRAFT_485352</name>
</gene>
<dbReference type="InterPro" id="IPR013783">
    <property type="entry name" value="Ig-like_fold"/>
</dbReference>
<keyword evidence="2 4" id="KW-0863">Zinc-finger</keyword>
<sequence length="871" mass="95896">MASSASHLDLLVGLKVNIAGSTRRFKLPLRDLSPTLFEDRLRNVLGIPQGTECIIERYSDSAATYVVLDPNNISVYKQLYRAAKAKQKLKLRITTKDKSQEEKKGPLPASVEDEPESPAPAQPKDTGKADKVDKAGKPVFLPTSSTAPSQQPSVQPLPVQCGPADNAILPRSIPSIEHDHKQIEERLEAIRASIAALRYKPADRPSLETLVEPKKMCEVPAVPAVCQKPAPAVAPAVPCPPYAVCCNSCDKTIPDAHYHCSTCDDGDFDLCQDCIDRGITCYSPDHWLLKRFVRNGVVVNSTTETISPKPKVPKPCWEEEERPVPLRSAERLVPVPALETLLCHNMRTCNSCVRELPDHDFVHCTACEDFDLCKGCFGKNQHGHDPKHGFVVVVEGHPLVPAVSQRLAPGRNQVHKAICDGCNREVRGVRHKCLDCPDWDYCSRCVVDASFIHPNHRFVPIYEPLQPGPSIFSLARHAGIYCDGPLCNSGPSSHPGVDYIIGDRYKCAVCFDTDFCAGCEASPANTHNKTHPLIKFKTPVKEVTVTTTGKHKDGQPMPTMGDHFPCHQATTSSRATGTNMQHQEIVQTNVVTVADMQPSEPATPVVAKREEIKQEQPESEATEEATEKAVEKATLCEKDLVAAYESDTVADGTVLPPNHVFEQTWVIRNKGDVPFPPGCSAKFVGGDYMGHVDPNHPADTRELRSASESTVCTEGLPSNQAFSFTVALRTPARPGRVISYWRLTTSDGIKFGPRLWCDVSVQAPEVKVEQVEDVAKETPLPVAEAEPSEPATKESQMIFPKLEKESPSASTYEDHKAAAVPTYEEDYDQCDEHGEWAEGESDEGLLTDEEYDILDASDEEYLEDQEKLRKK</sequence>
<dbReference type="Gene3D" id="3.30.60.90">
    <property type="match status" value="4"/>
</dbReference>
<comment type="caution">
    <text evidence="7">The sequence shown here is derived from an EMBL/GenBank/DDBJ whole genome shotgun (WGS) entry which is preliminary data.</text>
</comment>
<keyword evidence="3" id="KW-0862">Zinc</keyword>
<evidence type="ECO:0000313" key="8">
    <source>
        <dbReference type="Proteomes" id="UP001244011"/>
    </source>
</evidence>
<dbReference type="InterPro" id="IPR043145">
    <property type="entry name" value="Znf_ZZ_sf"/>
</dbReference>
<dbReference type="Pfam" id="PF00569">
    <property type="entry name" value="ZZ"/>
    <property type="match status" value="2"/>
</dbReference>
<evidence type="ECO:0000256" key="3">
    <source>
        <dbReference type="ARBA" id="ARBA00022833"/>
    </source>
</evidence>
<feature type="region of interest" description="Disordered" evidence="5">
    <location>
        <begin position="777"/>
        <end position="846"/>
    </location>
</feature>
<name>A0AAJ0C7K4_9PEZI</name>
<dbReference type="InterPro" id="IPR041981">
    <property type="entry name" value="ZZZ3_ZZ"/>
</dbReference>
<evidence type="ECO:0000256" key="4">
    <source>
        <dbReference type="PROSITE-ProRule" id="PRU00228"/>
    </source>
</evidence>
<organism evidence="7 8">
    <name type="scientific">Phialemonium atrogriseum</name>
    <dbReference type="NCBI Taxonomy" id="1093897"/>
    <lineage>
        <taxon>Eukaryota</taxon>
        <taxon>Fungi</taxon>
        <taxon>Dikarya</taxon>
        <taxon>Ascomycota</taxon>
        <taxon>Pezizomycotina</taxon>
        <taxon>Sordariomycetes</taxon>
        <taxon>Sordariomycetidae</taxon>
        <taxon>Cephalothecales</taxon>
        <taxon>Cephalothecaceae</taxon>
        <taxon>Phialemonium</taxon>
    </lineage>
</organism>
<feature type="compositionally biased region" description="Acidic residues" evidence="5">
    <location>
        <begin position="837"/>
        <end position="846"/>
    </location>
</feature>
<proteinExistence type="predicted"/>
<dbReference type="InterPro" id="IPR000433">
    <property type="entry name" value="Znf_ZZ"/>
</dbReference>
<dbReference type="PROSITE" id="PS50135">
    <property type="entry name" value="ZF_ZZ_2"/>
    <property type="match status" value="1"/>
</dbReference>
<evidence type="ECO:0000313" key="7">
    <source>
        <dbReference type="EMBL" id="KAK1770987.1"/>
    </source>
</evidence>
<dbReference type="Proteomes" id="UP001244011">
    <property type="component" value="Unassembled WGS sequence"/>
</dbReference>
<evidence type="ECO:0000259" key="6">
    <source>
        <dbReference type="PROSITE" id="PS50135"/>
    </source>
</evidence>
<dbReference type="SUPFAM" id="SSF57850">
    <property type="entry name" value="RING/U-box"/>
    <property type="match status" value="4"/>
</dbReference>
<feature type="region of interest" description="Disordered" evidence="5">
    <location>
        <begin position="599"/>
        <end position="626"/>
    </location>
</feature>
<reference evidence="7" key="1">
    <citation type="submission" date="2023-06" db="EMBL/GenBank/DDBJ databases">
        <title>Genome-scale phylogeny and comparative genomics of the fungal order Sordariales.</title>
        <authorList>
            <consortium name="Lawrence Berkeley National Laboratory"/>
            <person name="Hensen N."/>
            <person name="Bonometti L."/>
            <person name="Westerberg I."/>
            <person name="Brannstrom I.O."/>
            <person name="Guillou S."/>
            <person name="Cros-Aarteil S."/>
            <person name="Calhoun S."/>
            <person name="Haridas S."/>
            <person name="Kuo A."/>
            <person name="Mondo S."/>
            <person name="Pangilinan J."/>
            <person name="Riley R."/>
            <person name="Labutti K."/>
            <person name="Andreopoulos B."/>
            <person name="Lipzen A."/>
            <person name="Chen C."/>
            <person name="Yanf M."/>
            <person name="Daum C."/>
            <person name="Ng V."/>
            <person name="Clum A."/>
            <person name="Steindorff A."/>
            <person name="Ohm R."/>
            <person name="Martin F."/>
            <person name="Silar P."/>
            <person name="Natvig D."/>
            <person name="Lalanne C."/>
            <person name="Gautier V."/>
            <person name="Ament-Velasquez S.L."/>
            <person name="Kruys A."/>
            <person name="Hutchinson M.I."/>
            <person name="Powell A.J."/>
            <person name="Barry K."/>
            <person name="Miller A.N."/>
            <person name="Grigoriev I.V."/>
            <person name="Debuchy R."/>
            <person name="Gladieux P."/>
            <person name="Thoren M.H."/>
            <person name="Johannesson H."/>
        </authorList>
    </citation>
    <scope>NUCLEOTIDE SEQUENCE</scope>
    <source>
        <strain evidence="7">8032-3</strain>
    </source>
</reference>
<feature type="region of interest" description="Disordered" evidence="5">
    <location>
        <begin position="93"/>
        <end position="157"/>
    </location>
</feature>
<dbReference type="InterPro" id="IPR032350">
    <property type="entry name" value="Nbr1_FW"/>
</dbReference>
<feature type="compositionally biased region" description="Basic and acidic residues" evidence="5">
    <location>
        <begin position="801"/>
        <end position="817"/>
    </location>
</feature>
<dbReference type="CDD" id="cd02340">
    <property type="entry name" value="ZZ_NBR1_like"/>
    <property type="match status" value="1"/>
</dbReference>
<dbReference type="RefSeq" id="XP_060287200.1">
    <property type="nucleotide sequence ID" value="XM_060425405.1"/>
</dbReference>
<dbReference type="PANTHER" id="PTHR20930">
    <property type="entry name" value="OVARIAN CARCINOMA ANTIGEN CA125-RELATED"/>
    <property type="match status" value="1"/>
</dbReference>